<organism evidence="1 2">
    <name type="scientific">Drancourtella massiliensis</name>
    <dbReference type="NCBI Taxonomy" id="1632013"/>
    <lineage>
        <taxon>Bacteria</taxon>
        <taxon>Bacillati</taxon>
        <taxon>Bacillota</taxon>
        <taxon>Clostridia</taxon>
        <taxon>Eubacteriales</taxon>
        <taxon>Oscillospiraceae</taxon>
        <taxon>Drancourtella</taxon>
    </lineage>
</organism>
<dbReference type="EMBL" id="JACJKH010000033">
    <property type="protein sequence ID" value="MBM6745415.1"/>
    <property type="molecule type" value="Genomic_DNA"/>
</dbReference>
<evidence type="ECO:0000313" key="2">
    <source>
        <dbReference type="Proteomes" id="UP000775686"/>
    </source>
</evidence>
<proteinExistence type="predicted"/>
<dbReference type="Proteomes" id="UP000775686">
    <property type="component" value="Unassembled WGS sequence"/>
</dbReference>
<sequence length="52" mass="6273">MDRDILVYESVPEEGRSYLQLQNYFQEIWDLSCCKPFKTGEEKETIPVRQFL</sequence>
<name>A0ABS2EK13_9FIRM</name>
<keyword evidence="2" id="KW-1185">Reference proteome</keyword>
<dbReference type="RefSeq" id="WP_171027929.1">
    <property type="nucleotide sequence ID" value="NZ_JACJKH010000033.1"/>
</dbReference>
<protein>
    <submittedName>
        <fullName evidence="1">Uncharacterized protein</fullName>
    </submittedName>
</protein>
<reference evidence="1 2" key="1">
    <citation type="journal article" date="2021" name="Sci. Rep.">
        <title>The distribution of antibiotic resistance genes in chicken gut microbiota commensals.</title>
        <authorList>
            <person name="Juricova H."/>
            <person name="Matiasovicova J."/>
            <person name="Kubasova T."/>
            <person name="Cejkova D."/>
            <person name="Rychlik I."/>
        </authorList>
    </citation>
    <scope>NUCLEOTIDE SEQUENCE [LARGE SCALE GENOMIC DNA]</scope>
    <source>
        <strain evidence="1 2">An770</strain>
    </source>
</reference>
<comment type="caution">
    <text evidence="1">The sequence shown here is derived from an EMBL/GenBank/DDBJ whole genome shotgun (WGS) entry which is preliminary data.</text>
</comment>
<evidence type="ECO:0000313" key="1">
    <source>
        <dbReference type="EMBL" id="MBM6745415.1"/>
    </source>
</evidence>
<gene>
    <name evidence="1" type="ORF">H6A32_14110</name>
</gene>
<accession>A0ABS2EK13</accession>